<evidence type="ECO:0000313" key="2">
    <source>
        <dbReference type="EMBL" id="HIU38969.1"/>
    </source>
</evidence>
<protein>
    <submittedName>
        <fullName evidence="2">Uncharacterized protein</fullName>
    </submittedName>
</protein>
<feature type="compositionally biased region" description="Low complexity" evidence="1">
    <location>
        <begin position="547"/>
        <end position="566"/>
    </location>
</feature>
<organism evidence="2 3">
    <name type="scientific">Candidatus Limisoma intestinavium</name>
    <dbReference type="NCBI Taxonomy" id="2840856"/>
    <lineage>
        <taxon>Bacteria</taxon>
        <taxon>Pseudomonadati</taxon>
        <taxon>Bacteroidota</taxon>
        <taxon>Bacteroidia</taxon>
        <taxon>Bacteroidales</taxon>
        <taxon>Candidatus Limisoma</taxon>
    </lineage>
</organism>
<reference evidence="2" key="2">
    <citation type="journal article" date="2021" name="PeerJ">
        <title>Extensive microbial diversity within the chicken gut microbiome revealed by metagenomics and culture.</title>
        <authorList>
            <person name="Gilroy R."/>
            <person name="Ravi A."/>
            <person name="Getino M."/>
            <person name="Pursley I."/>
            <person name="Horton D.L."/>
            <person name="Alikhan N.F."/>
            <person name="Baker D."/>
            <person name="Gharbi K."/>
            <person name="Hall N."/>
            <person name="Watson M."/>
            <person name="Adriaenssens E.M."/>
            <person name="Foster-Nyarko E."/>
            <person name="Jarju S."/>
            <person name="Secka A."/>
            <person name="Antonio M."/>
            <person name="Oren A."/>
            <person name="Chaudhuri R.R."/>
            <person name="La Ragione R."/>
            <person name="Hildebrand F."/>
            <person name="Pallen M.J."/>
        </authorList>
    </citation>
    <scope>NUCLEOTIDE SEQUENCE</scope>
    <source>
        <strain evidence="2">17073</strain>
    </source>
</reference>
<proteinExistence type="predicted"/>
<evidence type="ECO:0000313" key="3">
    <source>
        <dbReference type="Proteomes" id="UP000824076"/>
    </source>
</evidence>
<name>A0A9D1IND9_9BACT</name>
<dbReference type="EMBL" id="DVMS01000138">
    <property type="protein sequence ID" value="HIU38969.1"/>
    <property type="molecule type" value="Genomic_DNA"/>
</dbReference>
<reference evidence="2" key="1">
    <citation type="submission" date="2020-10" db="EMBL/GenBank/DDBJ databases">
        <authorList>
            <person name="Gilroy R."/>
        </authorList>
    </citation>
    <scope>NUCLEOTIDE SEQUENCE</scope>
    <source>
        <strain evidence="2">17073</strain>
    </source>
</reference>
<evidence type="ECO:0000256" key="1">
    <source>
        <dbReference type="SAM" id="MobiDB-lite"/>
    </source>
</evidence>
<dbReference type="AlphaFoldDB" id="A0A9D1IND9"/>
<sequence length="566" mass="62001">MKKILLPLLGFVALATVSAYPEMMKIYLKDGSVVQYNTENIDSVKFEEQRPAAVITVSDVTLSSANFVIEPDAAVGTYNFGVVEKTTYDGYASVEALNAAELERLQAEADEWWMTLPEYLEFALYNSSEGTKEFTRDNLNAGTEYVAFVYGLSTDGKVTTPIVTEEFQTGALQAVEFNLNVSSLTAKAGIVGANPESDIYYYLGYTSVEAYEESFHGSDEELLDNALAQVINNMIMGGSFESLAKKGATRLQMSGLVPGTDYYAIAFGMEKRGENSAYATTTLAKYAFSTPGFTVTDDCTFDVSVDNVSAMLMDLTVTPSNASTRYYVTIKADSETAGKTPEQVADEQIVFEDGFQINWATSPQIFTGTQTLNSRTDLGVTNIKPETDYTIYVFGVNTDGYRTTAVSTKKARTVAAEPSEMTITFEGVTVGEETDSQDWFKTNYYVSFTPVPSVDDEYYYVGLVSVDDYEWATVFGGSDEDFMNQVITAAGEYITMNCFIGRPDQPLKATVDYAGQDLKPGTDYYLIAFGYEGTATTPLFKQQVRTSGESDSGWPGDDGGWADFGE</sequence>
<comment type="caution">
    <text evidence="2">The sequence shown here is derived from an EMBL/GenBank/DDBJ whole genome shotgun (WGS) entry which is preliminary data.</text>
</comment>
<accession>A0A9D1IND9</accession>
<gene>
    <name evidence="2" type="ORF">IAD18_04815</name>
</gene>
<feature type="region of interest" description="Disordered" evidence="1">
    <location>
        <begin position="545"/>
        <end position="566"/>
    </location>
</feature>
<dbReference type="Proteomes" id="UP000824076">
    <property type="component" value="Unassembled WGS sequence"/>
</dbReference>